<keyword evidence="2" id="KW-1185">Reference proteome</keyword>
<comment type="caution">
    <text evidence="1">The sequence shown here is derived from an EMBL/GenBank/DDBJ whole genome shotgun (WGS) entry which is preliminary data.</text>
</comment>
<protein>
    <recommendedName>
        <fullName evidence="3">Glycosyl transferase family 1</fullName>
    </recommendedName>
</protein>
<evidence type="ECO:0000313" key="1">
    <source>
        <dbReference type="EMBL" id="RSU11537.1"/>
    </source>
</evidence>
<gene>
    <name evidence="1" type="ORF">CBF29_07585</name>
</gene>
<dbReference type="InterPro" id="IPR008928">
    <property type="entry name" value="6-hairpin_glycosidase_sf"/>
</dbReference>
<name>A0A430AU02_9ENTE</name>
<dbReference type="EMBL" id="NGKA01000010">
    <property type="protein sequence ID" value="RSU11537.1"/>
    <property type="molecule type" value="Genomic_DNA"/>
</dbReference>
<proteinExistence type="predicted"/>
<dbReference type="RefSeq" id="WP_126809161.1">
    <property type="nucleotide sequence ID" value="NZ_NGKA01000010.1"/>
</dbReference>
<accession>A0A430AU02</accession>
<dbReference type="AlphaFoldDB" id="A0A430AU02"/>
<organism evidence="1 2">
    <name type="scientific">Vagococcus elongatus</name>
    <dbReference type="NCBI Taxonomy" id="180344"/>
    <lineage>
        <taxon>Bacteria</taxon>
        <taxon>Bacillati</taxon>
        <taxon>Bacillota</taxon>
        <taxon>Bacilli</taxon>
        <taxon>Lactobacillales</taxon>
        <taxon>Enterococcaceae</taxon>
        <taxon>Vagococcus</taxon>
    </lineage>
</organism>
<reference evidence="1 2" key="1">
    <citation type="submission" date="2017-05" db="EMBL/GenBank/DDBJ databases">
        <title>Vagococcus spp. assemblies.</title>
        <authorList>
            <person name="Gulvik C.A."/>
        </authorList>
    </citation>
    <scope>NUCLEOTIDE SEQUENCE [LARGE SCALE GENOMIC DNA]</scope>
    <source>
        <strain evidence="1 2">CCUG 51432</strain>
    </source>
</reference>
<evidence type="ECO:0008006" key="3">
    <source>
        <dbReference type="Google" id="ProtNLM"/>
    </source>
</evidence>
<dbReference type="GO" id="GO:0005975">
    <property type="term" value="P:carbohydrate metabolic process"/>
    <property type="evidence" value="ECO:0007669"/>
    <property type="project" value="InterPro"/>
</dbReference>
<sequence>MKRLSESALTELFAPFANKSLETSIIILSYGKTSKRCSVKEFYGKTLNKSLENFFTFYRTLVGMDYVRIDLIVKEKLVTYEELNEKIGEINRNNYLTFGIRIDGLKKRLFLKEEMVANALLVPDKNHKIGINPPNLSFDLSNFKSYVNKKYHSWDYSLKYLSKSKIYLFETKAFFIENDSIYELKEYGFGNHFRVIDKADFEDTLDLVVTKGAEFLSHQLSDKGKFIYGYFPCYDKIIKNYNAIRHFSSLYALFETGESLSDQKLIAKALQGLHWGFENLSDTVAGDLIIKDHLGREIEYKLGAQALAILAAAKYTQITGDTQFFDKMRSLIKTVEKQFITENAETIHVFDENLEVKDKFRIIYYDGEILFSLLRAYELMKEEEIFILSKGLMTRFVENNYEKYHDHWLSYAVNEFLKHEQKKEYFIFGMKNALNRIDFIEKRDTAYPTMLELLVAAAKMMLKLETYEHRQEVISDEEFYKRKKRIVSVMHHRAFHEMVTGTMFPEFAMFFKAPYKITYGFFARHDRFRMRIDDAEHFLSGFVNYRGIVEALSED</sequence>
<evidence type="ECO:0000313" key="2">
    <source>
        <dbReference type="Proteomes" id="UP000287605"/>
    </source>
</evidence>
<dbReference type="OrthoDB" id="9810718at2"/>
<dbReference type="SUPFAM" id="SSF48208">
    <property type="entry name" value="Six-hairpin glycosidases"/>
    <property type="match status" value="1"/>
</dbReference>
<dbReference type="Proteomes" id="UP000287605">
    <property type="component" value="Unassembled WGS sequence"/>
</dbReference>